<proteinExistence type="predicted"/>
<sequence length="237" mass="27229">MTENSSVREFPVVLCASEDSTVPTDAHHDDSAAPHDDDLADVATVTAHWRHPYADGDLVDVADVEEVEWLERETAVMTMRELHSFGHGVRLYFHPAELMFYAAIYMDDLLWRAVKSTEFDLAEKAFEEFAVQVNSRARAEVRRVQLEARNVQLKRHIAESEARAERLRVNMQRNAAQKQRAMQRDNALRNDIKQLEATRVQAQLHANRTLRQIGQLHSSCAAELPRPRSLGSMFRRR</sequence>
<dbReference type="RefSeq" id="WP_187056267.1">
    <property type="nucleotide sequence ID" value="NZ_CP060412.1"/>
</dbReference>
<reference evidence="2 3" key="1">
    <citation type="submission" date="2020-08" db="EMBL/GenBank/DDBJ databases">
        <title>Dyella sp. G9 isolated from forest soil.</title>
        <authorList>
            <person name="Fu J."/>
            <person name="Qiu L."/>
        </authorList>
    </citation>
    <scope>NUCLEOTIDE SEQUENCE [LARGE SCALE GENOMIC DNA]</scope>
    <source>
        <strain evidence="2 3">G9</strain>
    </source>
</reference>
<dbReference type="Pfam" id="PF11180">
    <property type="entry name" value="DUF2968"/>
    <property type="match status" value="1"/>
</dbReference>
<evidence type="ECO:0000313" key="3">
    <source>
        <dbReference type="Proteomes" id="UP000515873"/>
    </source>
</evidence>
<feature type="coiled-coil region" evidence="1">
    <location>
        <begin position="134"/>
        <end position="198"/>
    </location>
</feature>
<dbReference type="EMBL" id="CP060412">
    <property type="protein sequence ID" value="QNK00795.1"/>
    <property type="molecule type" value="Genomic_DNA"/>
</dbReference>
<dbReference type="KEGG" id="dtl:H8F01_17160"/>
<dbReference type="InterPro" id="IPR021350">
    <property type="entry name" value="DUF2968"/>
</dbReference>
<dbReference type="AlphaFoldDB" id="A0A7G8Q1Y7"/>
<name>A0A7G8Q1Y7_9GAMM</name>
<organism evidence="2 3">
    <name type="scientific">Dyella telluris</name>
    <dbReference type="NCBI Taxonomy" id="2763498"/>
    <lineage>
        <taxon>Bacteria</taxon>
        <taxon>Pseudomonadati</taxon>
        <taxon>Pseudomonadota</taxon>
        <taxon>Gammaproteobacteria</taxon>
        <taxon>Lysobacterales</taxon>
        <taxon>Rhodanobacteraceae</taxon>
        <taxon>Dyella</taxon>
    </lineage>
</organism>
<accession>A0A7G8Q1Y7</accession>
<keyword evidence="3" id="KW-1185">Reference proteome</keyword>
<gene>
    <name evidence="2" type="ORF">H8F01_17160</name>
</gene>
<evidence type="ECO:0000256" key="1">
    <source>
        <dbReference type="SAM" id="Coils"/>
    </source>
</evidence>
<keyword evidence="1" id="KW-0175">Coiled coil</keyword>
<dbReference type="Proteomes" id="UP000515873">
    <property type="component" value="Chromosome"/>
</dbReference>
<protein>
    <submittedName>
        <fullName evidence="2">DUF2968 domain-containing protein</fullName>
    </submittedName>
</protein>
<evidence type="ECO:0000313" key="2">
    <source>
        <dbReference type="EMBL" id="QNK00795.1"/>
    </source>
</evidence>